<evidence type="ECO:0000256" key="7">
    <source>
        <dbReference type="ARBA" id="ARBA00022801"/>
    </source>
</evidence>
<dbReference type="GO" id="GO:0004190">
    <property type="term" value="F:aspartic-type endopeptidase activity"/>
    <property type="evidence" value="ECO:0007669"/>
    <property type="project" value="UniProtKB-KW"/>
</dbReference>
<keyword evidence="5" id="KW-0064">Aspartyl protease</keyword>
<evidence type="ECO:0000256" key="6">
    <source>
        <dbReference type="ARBA" id="ARBA00022759"/>
    </source>
</evidence>
<evidence type="ECO:0000256" key="3">
    <source>
        <dbReference type="ARBA" id="ARBA00022695"/>
    </source>
</evidence>
<dbReference type="InterPro" id="IPR041373">
    <property type="entry name" value="RT_RNaseH"/>
</dbReference>
<dbReference type="GO" id="GO:0004519">
    <property type="term" value="F:endonuclease activity"/>
    <property type="evidence" value="ECO:0007669"/>
    <property type="project" value="UniProtKB-KW"/>
</dbReference>
<name>A0A7J8NFI2_9ROSI</name>
<keyword evidence="11" id="KW-1185">Reference proteome</keyword>
<evidence type="ECO:0000313" key="10">
    <source>
        <dbReference type="EMBL" id="MBA0575757.1"/>
    </source>
</evidence>
<dbReference type="InterPro" id="IPR043502">
    <property type="entry name" value="DNA/RNA_pol_sf"/>
</dbReference>
<keyword evidence="3" id="KW-0548">Nucleotidyltransferase</keyword>
<evidence type="ECO:0000256" key="4">
    <source>
        <dbReference type="ARBA" id="ARBA00022722"/>
    </source>
</evidence>
<gene>
    <name evidence="10" type="ORF">Golob_024346</name>
</gene>
<evidence type="ECO:0000256" key="2">
    <source>
        <dbReference type="ARBA" id="ARBA00022679"/>
    </source>
</evidence>
<dbReference type="GO" id="GO:0003964">
    <property type="term" value="F:RNA-directed DNA polymerase activity"/>
    <property type="evidence" value="ECO:0007669"/>
    <property type="project" value="UniProtKB-KW"/>
</dbReference>
<dbReference type="Proteomes" id="UP000593572">
    <property type="component" value="Unassembled WGS sequence"/>
</dbReference>
<dbReference type="PANTHER" id="PTHR33064">
    <property type="entry name" value="POL PROTEIN"/>
    <property type="match status" value="1"/>
</dbReference>
<dbReference type="GO" id="GO:0006508">
    <property type="term" value="P:proteolysis"/>
    <property type="evidence" value="ECO:0007669"/>
    <property type="project" value="UniProtKB-KW"/>
</dbReference>
<dbReference type="PANTHER" id="PTHR33064:SF37">
    <property type="entry name" value="RIBONUCLEASE H"/>
    <property type="match status" value="1"/>
</dbReference>
<keyword evidence="1" id="KW-0645">Protease</keyword>
<keyword evidence="7" id="KW-0378">Hydrolase</keyword>
<keyword evidence="6" id="KW-0255">Endonuclease</keyword>
<keyword evidence="2" id="KW-0808">Transferase</keyword>
<evidence type="ECO:0000256" key="5">
    <source>
        <dbReference type="ARBA" id="ARBA00022750"/>
    </source>
</evidence>
<keyword evidence="8" id="KW-0695">RNA-directed DNA polymerase</keyword>
<sequence length="136" mass="16144">MQVNKEEIEFLGMIINEGRYQPHRSIAEELKNFPTRNFSQKQVQQFLGITDAIDKYWGAILFEEEENGKRRLCGYKSGRFTDAEIHYHSTLKEILAVKRDISKFEFHLLGYHFLVEMDMSSFPKMLKFKQKEVPHP</sequence>
<evidence type="ECO:0000256" key="1">
    <source>
        <dbReference type="ARBA" id="ARBA00022670"/>
    </source>
</evidence>
<dbReference type="AlphaFoldDB" id="A0A7J8NFI2"/>
<protein>
    <recommendedName>
        <fullName evidence="9">Reverse transcriptase RNase H-like domain-containing protein</fullName>
    </recommendedName>
</protein>
<evidence type="ECO:0000259" key="9">
    <source>
        <dbReference type="Pfam" id="PF17917"/>
    </source>
</evidence>
<evidence type="ECO:0000256" key="8">
    <source>
        <dbReference type="ARBA" id="ARBA00022918"/>
    </source>
</evidence>
<keyword evidence="4" id="KW-0540">Nuclease</keyword>
<comment type="caution">
    <text evidence="10">The sequence shown here is derived from an EMBL/GenBank/DDBJ whole genome shotgun (WGS) entry which is preliminary data.</text>
</comment>
<feature type="domain" description="Reverse transcriptase RNase H-like" evidence="9">
    <location>
        <begin position="49"/>
        <end position="130"/>
    </location>
</feature>
<reference evidence="10 11" key="1">
    <citation type="journal article" date="2019" name="Genome Biol. Evol.">
        <title>Insights into the evolution of the New World diploid cottons (Gossypium, subgenus Houzingenia) based on genome sequencing.</title>
        <authorList>
            <person name="Grover C.E."/>
            <person name="Arick M.A. 2nd"/>
            <person name="Thrash A."/>
            <person name="Conover J.L."/>
            <person name="Sanders W.S."/>
            <person name="Peterson D.G."/>
            <person name="Frelichowski J.E."/>
            <person name="Scheffler J.A."/>
            <person name="Scheffler B.E."/>
            <person name="Wendel J.F."/>
        </authorList>
    </citation>
    <scope>NUCLEOTIDE SEQUENCE [LARGE SCALE GENOMIC DNA]</scope>
    <source>
        <strain evidence="10">157</strain>
        <tissue evidence="10">Leaf</tissue>
    </source>
</reference>
<dbReference type="InterPro" id="IPR051320">
    <property type="entry name" value="Viral_Replic_Matur_Polypro"/>
</dbReference>
<proteinExistence type="predicted"/>
<dbReference type="SUPFAM" id="SSF56672">
    <property type="entry name" value="DNA/RNA polymerases"/>
    <property type="match status" value="1"/>
</dbReference>
<evidence type="ECO:0000313" key="11">
    <source>
        <dbReference type="Proteomes" id="UP000593572"/>
    </source>
</evidence>
<dbReference type="Pfam" id="PF17917">
    <property type="entry name" value="RT_RNaseH"/>
    <property type="match status" value="1"/>
</dbReference>
<accession>A0A7J8NFI2</accession>
<organism evidence="10 11">
    <name type="scientific">Gossypium lobatum</name>
    <dbReference type="NCBI Taxonomy" id="34289"/>
    <lineage>
        <taxon>Eukaryota</taxon>
        <taxon>Viridiplantae</taxon>
        <taxon>Streptophyta</taxon>
        <taxon>Embryophyta</taxon>
        <taxon>Tracheophyta</taxon>
        <taxon>Spermatophyta</taxon>
        <taxon>Magnoliopsida</taxon>
        <taxon>eudicotyledons</taxon>
        <taxon>Gunneridae</taxon>
        <taxon>Pentapetalae</taxon>
        <taxon>rosids</taxon>
        <taxon>malvids</taxon>
        <taxon>Malvales</taxon>
        <taxon>Malvaceae</taxon>
        <taxon>Malvoideae</taxon>
        <taxon>Gossypium</taxon>
    </lineage>
</organism>
<dbReference type="EMBL" id="JABEZX010266102">
    <property type="protein sequence ID" value="MBA0575757.1"/>
    <property type="molecule type" value="Genomic_DNA"/>
</dbReference>